<evidence type="ECO:0000313" key="2">
    <source>
        <dbReference type="EMBL" id="KAK3321915.1"/>
    </source>
</evidence>
<name>A0AAE0IBH8_9PEZI</name>
<dbReference type="Proteomes" id="UP001283341">
    <property type="component" value="Unassembled WGS sequence"/>
</dbReference>
<gene>
    <name evidence="2" type="ORF">B0H66DRAFT_619195</name>
</gene>
<dbReference type="AlphaFoldDB" id="A0AAE0IBH8"/>
<evidence type="ECO:0000313" key="3">
    <source>
        <dbReference type="Proteomes" id="UP001283341"/>
    </source>
</evidence>
<keyword evidence="3" id="KW-1185">Reference proteome</keyword>
<comment type="caution">
    <text evidence="2">The sequence shown here is derived from an EMBL/GenBank/DDBJ whole genome shotgun (WGS) entry which is preliminary data.</text>
</comment>
<reference evidence="2" key="1">
    <citation type="journal article" date="2023" name="Mol. Phylogenet. Evol.">
        <title>Genome-scale phylogeny and comparative genomics of the fungal order Sordariales.</title>
        <authorList>
            <person name="Hensen N."/>
            <person name="Bonometti L."/>
            <person name="Westerberg I."/>
            <person name="Brannstrom I.O."/>
            <person name="Guillou S."/>
            <person name="Cros-Aarteil S."/>
            <person name="Calhoun S."/>
            <person name="Haridas S."/>
            <person name="Kuo A."/>
            <person name="Mondo S."/>
            <person name="Pangilinan J."/>
            <person name="Riley R."/>
            <person name="LaButti K."/>
            <person name="Andreopoulos B."/>
            <person name="Lipzen A."/>
            <person name="Chen C."/>
            <person name="Yan M."/>
            <person name="Daum C."/>
            <person name="Ng V."/>
            <person name="Clum A."/>
            <person name="Steindorff A."/>
            <person name="Ohm R.A."/>
            <person name="Martin F."/>
            <person name="Silar P."/>
            <person name="Natvig D.O."/>
            <person name="Lalanne C."/>
            <person name="Gautier V."/>
            <person name="Ament-Velasquez S.L."/>
            <person name="Kruys A."/>
            <person name="Hutchinson M.I."/>
            <person name="Powell A.J."/>
            <person name="Barry K."/>
            <person name="Miller A.N."/>
            <person name="Grigoriev I.V."/>
            <person name="Debuchy R."/>
            <person name="Gladieux P."/>
            <person name="Hiltunen Thoren M."/>
            <person name="Johannesson H."/>
        </authorList>
    </citation>
    <scope>NUCLEOTIDE SEQUENCE</scope>
    <source>
        <strain evidence="2">CBS 118394</strain>
    </source>
</reference>
<accession>A0AAE0IBH8</accession>
<dbReference type="InterPro" id="IPR010730">
    <property type="entry name" value="HET"/>
</dbReference>
<feature type="domain" description="Heterokaryon incompatibility" evidence="1">
    <location>
        <begin position="24"/>
        <end position="115"/>
    </location>
</feature>
<evidence type="ECO:0000259" key="1">
    <source>
        <dbReference type="Pfam" id="PF06985"/>
    </source>
</evidence>
<sequence>MSIRLINTTSLQMKTFVGRSTPPYAILSHTWVEDEEVSLLELQAIADDPNHPARHKSGYNKILKTCQIAVQHHCLGWAWVDTCCIDKSSSAELSEAINSMFKWYKKAAVCFAYLDDLLEGPVGTDRTALGNCRWFTRGWCLQELIAPSKIEFHNSRWQCVGTKRMLLSHIAAITKIDENALAHRKHLQNYAVGRKMSWAARRTTTRTEDAAYCLLGIFGATCRCSTGKAAELS</sequence>
<dbReference type="EMBL" id="JAUEDM010000003">
    <property type="protein sequence ID" value="KAK3321915.1"/>
    <property type="molecule type" value="Genomic_DNA"/>
</dbReference>
<organism evidence="2 3">
    <name type="scientific">Apodospora peruviana</name>
    <dbReference type="NCBI Taxonomy" id="516989"/>
    <lineage>
        <taxon>Eukaryota</taxon>
        <taxon>Fungi</taxon>
        <taxon>Dikarya</taxon>
        <taxon>Ascomycota</taxon>
        <taxon>Pezizomycotina</taxon>
        <taxon>Sordariomycetes</taxon>
        <taxon>Sordariomycetidae</taxon>
        <taxon>Sordariales</taxon>
        <taxon>Lasiosphaeriaceae</taxon>
        <taxon>Apodospora</taxon>
    </lineage>
</organism>
<dbReference type="Pfam" id="PF06985">
    <property type="entry name" value="HET"/>
    <property type="match status" value="1"/>
</dbReference>
<dbReference type="PANTHER" id="PTHR10622">
    <property type="entry name" value="HET DOMAIN-CONTAINING PROTEIN"/>
    <property type="match status" value="1"/>
</dbReference>
<protein>
    <submittedName>
        <fullName evidence="2">Heterokaryon incompatibility protein-domain-containing protein</fullName>
    </submittedName>
</protein>
<reference evidence="2" key="2">
    <citation type="submission" date="2023-06" db="EMBL/GenBank/DDBJ databases">
        <authorList>
            <consortium name="Lawrence Berkeley National Laboratory"/>
            <person name="Haridas S."/>
            <person name="Hensen N."/>
            <person name="Bonometti L."/>
            <person name="Westerberg I."/>
            <person name="Brannstrom I.O."/>
            <person name="Guillou S."/>
            <person name="Cros-Aarteil S."/>
            <person name="Calhoun S."/>
            <person name="Kuo A."/>
            <person name="Mondo S."/>
            <person name="Pangilinan J."/>
            <person name="Riley R."/>
            <person name="Labutti K."/>
            <person name="Andreopoulos B."/>
            <person name="Lipzen A."/>
            <person name="Chen C."/>
            <person name="Yanf M."/>
            <person name="Daum C."/>
            <person name="Ng V."/>
            <person name="Clum A."/>
            <person name="Steindorff A."/>
            <person name="Ohm R."/>
            <person name="Martin F."/>
            <person name="Silar P."/>
            <person name="Natvig D."/>
            <person name="Lalanne C."/>
            <person name="Gautier V."/>
            <person name="Ament-Velasquez S.L."/>
            <person name="Kruys A."/>
            <person name="Hutchinson M.I."/>
            <person name="Powell A.J."/>
            <person name="Barry K."/>
            <person name="Miller A.N."/>
            <person name="Grigoriev I.V."/>
            <person name="Debuchy R."/>
            <person name="Gladieux P."/>
            <person name="Thoren M.H."/>
            <person name="Johannesson H."/>
        </authorList>
    </citation>
    <scope>NUCLEOTIDE SEQUENCE</scope>
    <source>
        <strain evidence="2">CBS 118394</strain>
    </source>
</reference>
<dbReference type="PANTHER" id="PTHR10622:SF12">
    <property type="entry name" value="HET DOMAIN-CONTAINING PROTEIN"/>
    <property type="match status" value="1"/>
</dbReference>
<proteinExistence type="predicted"/>